<evidence type="ECO:0000313" key="1">
    <source>
        <dbReference type="EMBL" id="CAK9204096.1"/>
    </source>
</evidence>
<accession>A0ABP0TSQ9</accession>
<name>A0ABP0TSQ9_9BRYO</name>
<sequence length="72" mass="8240">MMRSNSTTLTGWCDFNRKVKSEYAVATTLARNNNDSAPLLLVPLTTLYPDYPEIAVWNKSKKAWHLRKRVVG</sequence>
<proteinExistence type="predicted"/>
<evidence type="ECO:0000313" key="2">
    <source>
        <dbReference type="Proteomes" id="UP001497512"/>
    </source>
</evidence>
<dbReference type="EMBL" id="OZ019906">
    <property type="protein sequence ID" value="CAK9204096.1"/>
    <property type="molecule type" value="Genomic_DNA"/>
</dbReference>
<dbReference type="Proteomes" id="UP001497512">
    <property type="component" value="Chromosome 14"/>
</dbReference>
<gene>
    <name evidence="1" type="ORF">CSSPTR1EN2_LOCUS7215</name>
</gene>
<keyword evidence="2" id="KW-1185">Reference proteome</keyword>
<protein>
    <submittedName>
        <fullName evidence="1">Uncharacterized protein</fullName>
    </submittedName>
</protein>
<organism evidence="1 2">
    <name type="scientific">Sphagnum troendelagicum</name>
    <dbReference type="NCBI Taxonomy" id="128251"/>
    <lineage>
        <taxon>Eukaryota</taxon>
        <taxon>Viridiplantae</taxon>
        <taxon>Streptophyta</taxon>
        <taxon>Embryophyta</taxon>
        <taxon>Bryophyta</taxon>
        <taxon>Sphagnophytina</taxon>
        <taxon>Sphagnopsida</taxon>
        <taxon>Sphagnales</taxon>
        <taxon>Sphagnaceae</taxon>
        <taxon>Sphagnum</taxon>
    </lineage>
</organism>
<reference evidence="1" key="1">
    <citation type="submission" date="2024-02" db="EMBL/GenBank/DDBJ databases">
        <authorList>
            <consortium name="ELIXIR-Norway"/>
            <consortium name="Elixir Norway"/>
        </authorList>
    </citation>
    <scope>NUCLEOTIDE SEQUENCE</scope>
</reference>